<proteinExistence type="predicted"/>
<reference evidence="1" key="1">
    <citation type="submission" date="2014-09" db="EMBL/GenBank/DDBJ databases">
        <authorList>
            <person name="Magalhaes I.L.F."/>
            <person name="Oliveira U."/>
            <person name="Santos F.R."/>
            <person name="Vidigal T.H.D.A."/>
            <person name="Brescovit A.D."/>
            <person name="Santos A.J."/>
        </authorList>
    </citation>
    <scope>NUCLEOTIDE SEQUENCE</scope>
    <source>
        <tissue evidence="1">Shoot tissue taken approximately 20 cm above the soil surface</tissue>
    </source>
</reference>
<name>A0A0A9HV61_ARUDO</name>
<dbReference type="EMBL" id="GBRH01161093">
    <property type="protein sequence ID" value="JAE36803.1"/>
    <property type="molecule type" value="Transcribed_RNA"/>
</dbReference>
<evidence type="ECO:0000313" key="1">
    <source>
        <dbReference type="EMBL" id="JAE36803.1"/>
    </source>
</evidence>
<sequence length="25" mass="2893">MGSWHRTEPGRKIELARDQLLVGSR</sequence>
<protein>
    <submittedName>
        <fullName evidence="1">Uncharacterized protein</fullName>
    </submittedName>
</protein>
<dbReference type="AlphaFoldDB" id="A0A0A9HV61"/>
<organism evidence="1">
    <name type="scientific">Arundo donax</name>
    <name type="common">Giant reed</name>
    <name type="synonym">Donax arundinaceus</name>
    <dbReference type="NCBI Taxonomy" id="35708"/>
    <lineage>
        <taxon>Eukaryota</taxon>
        <taxon>Viridiplantae</taxon>
        <taxon>Streptophyta</taxon>
        <taxon>Embryophyta</taxon>
        <taxon>Tracheophyta</taxon>
        <taxon>Spermatophyta</taxon>
        <taxon>Magnoliopsida</taxon>
        <taxon>Liliopsida</taxon>
        <taxon>Poales</taxon>
        <taxon>Poaceae</taxon>
        <taxon>PACMAD clade</taxon>
        <taxon>Arundinoideae</taxon>
        <taxon>Arundineae</taxon>
        <taxon>Arundo</taxon>
    </lineage>
</organism>
<reference evidence="1" key="2">
    <citation type="journal article" date="2015" name="Data Brief">
        <title>Shoot transcriptome of the giant reed, Arundo donax.</title>
        <authorList>
            <person name="Barrero R.A."/>
            <person name="Guerrero F.D."/>
            <person name="Moolhuijzen P."/>
            <person name="Goolsby J.A."/>
            <person name="Tidwell J."/>
            <person name="Bellgard S.E."/>
            <person name="Bellgard M.I."/>
        </authorList>
    </citation>
    <scope>NUCLEOTIDE SEQUENCE</scope>
    <source>
        <tissue evidence="1">Shoot tissue taken approximately 20 cm above the soil surface</tissue>
    </source>
</reference>
<accession>A0A0A9HV61</accession>